<evidence type="ECO:0000313" key="5">
    <source>
        <dbReference type="EMBL" id="WOK09163.1"/>
    </source>
</evidence>
<feature type="transmembrane region" description="Helical" evidence="3">
    <location>
        <begin position="65"/>
        <end position="87"/>
    </location>
</feature>
<sequence length="468" mass="52408">MILLLVILVPLVGVLAVPVKASNRMLYYLILSSLALINITLLSFHIATNEVLHIYGFIYFFLDKFSWFFALLINVMWLITTIYSYSFTAYHFQDKTKKFFIFFNIVVSVLLANVLAGNAPTMFLFYILGVPLTYPLITIRANTKEIGRYYVLNILLPAFLMFLPAIFIVYEITGEFNFFEEPNTALQDYPVIAAVCLVLFVLGISKNSVIPFHTWLPKTMIAPAPVSAFIHSIAAVKSGAIVLTKTAVYIYGLEFLQTLTSNFWTGGWLIYLCGITAVYTSFKALRANDLKVRFSYSTIGQISYILIAILIATPTAIVAAMLHIITHSIAKSGLFYVAGTYNSLYKTLMTNDIAKIAPHTKWLAVAVAIFGASITGFPFLAGFHSKDMMLLEELHTGHYAAAGFLLFGSIVNVLYIWPIVKSAFFYKEKLPIETHPIPIGMKVAIIICSVITVSFSAYSFYIIDYFKI</sequence>
<dbReference type="PANTHER" id="PTHR43373">
    <property type="entry name" value="NA(+)/H(+) ANTIPORTER SUBUNIT"/>
    <property type="match status" value="1"/>
</dbReference>
<keyword evidence="6" id="KW-1185">Reference proteome</keyword>
<dbReference type="InterPro" id="IPR050616">
    <property type="entry name" value="CPA3_Na-H_Antiporter_A"/>
</dbReference>
<proteinExistence type="predicted"/>
<feature type="transmembrane region" description="Helical" evidence="3">
    <location>
        <begin position="302"/>
        <end position="325"/>
    </location>
</feature>
<dbReference type="Pfam" id="PF00361">
    <property type="entry name" value="Proton_antipo_M"/>
    <property type="match status" value="1"/>
</dbReference>
<comment type="subcellular location">
    <subcellularLocation>
        <location evidence="1">Endomembrane system</location>
        <topology evidence="1">Multi-pass membrane protein</topology>
    </subcellularLocation>
    <subcellularLocation>
        <location evidence="2">Membrane</location>
        <topology evidence="2">Multi-pass membrane protein</topology>
    </subcellularLocation>
</comment>
<name>A0ABZ0IVT6_9BACT</name>
<feature type="transmembrane region" description="Helical" evidence="3">
    <location>
        <begin position="263"/>
        <end position="282"/>
    </location>
</feature>
<evidence type="ECO:0000256" key="2">
    <source>
        <dbReference type="RuleBase" id="RU000320"/>
    </source>
</evidence>
<feature type="transmembrane region" description="Helical" evidence="3">
    <location>
        <begin position="396"/>
        <end position="419"/>
    </location>
</feature>
<keyword evidence="2 3" id="KW-0812">Transmembrane</keyword>
<keyword evidence="3" id="KW-0472">Membrane</keyword>
<feature type="transmembrane region" description="Helical" evidence="3">
    <location>
        <begin position="189"/>
        <end position="205"/>
    </location>
</feature>
<feature type="domain" description="NADH:quinone oxidoreductase/Mrp antiporter transmembrane" evidence="4">
    <location>
        <begin position="118"/>
        <end position="409"/>
    </location>
</feature>
<evidence type="ECO:0000259" key="4">
    <source>
        <dbReference type="Pfam" id="PF00361"/>
    </source>
</evidence>
<dbReference type="RefSeq" id="WP_317491784.1">
    <property type="nucleotide sequence ID" value="NZ_CP136051.1"/>
</dbReference>
<keyword evidence="3" id="KW-1133">Transmembrane helix</keyword>
<feature type="transmembrane region" description="Helical" evidence="3">
    <location>
        <begin position="439"/>
        <end position="463"/>
    </location>
</feature>
<dbReference type="Proteomes" id="UP001302349">
    <property type="component" value="Chromosome"/>
</dbReference>
<evidence type="ECO:0000256" key="3">
    <source>
        <dbReference type="SAM" id="Phobius"/>
    </source>
</evidence>
<dbReference type="PRINTS" id="PR01434">
    <property type="entry name" value="NADHDHGNASE5"/>
</dbReference>
<protein>
    <submittedName>
        <fullName evidence="5">Proton-conducting transporter membrane subunit</fullName>
    </submittedName>
</protein>
<dbReference type="EMBL" id="CP136051">
    <property type="protein sequence ID" value="WOK09163.1"/>
    <property type="molecule type" value="Genomic_DNA"/>
</dbReference>
<gene>
    <name evidence="5" type="ORF">RT717_11000</name>
</gene>
<feature type="transmembrane region" description="Helical" evidence="3">
    <location>
        <begin position="362"/>
        <end position="384"/>
    </location>
</feature>
<feature type="transmembrane region" description="Helical" evidence="3">
    <location>
        <begin position="149"/>
        <end position="169"/>
    </location>
</feature>
<organism evidence="5 6">
    <name type="scientific">Imperialibacter roseus</name>
    <dbReference type="NCBI Taxonomy" id="1324217"/>
    <lineage>
        <taxon>Bacteria</taxon>
        <taxon>Pseudomonadati</taxon>
        <taxon>Bacteroidota</taxon>
        <taxon>Cytophagia</taxon>
        <taxon>Cytophagales</taxon>
        <taxon>Flammeovirgaceae</taxon>
        <taxon>Imperialibacter</taxon>
    </lineage>
</organism>
<evidence type="ECO:0000313" key="6">
    <source>
        <dbReference type="Proteomes" id="UP001302349"/>
    </source>
</evidence>
<reference evidence="5 6" key="1">
    <citation type="journal article" date="2023" name="Microbiol. Resour. Announc.">
        <title>Complete Genome Sequence of Imperialibacter roseus strain P4T.</title>
        <authorList>
            <person name="Tizabi D.R."/>
            <person name="Bachvaroff T."/>
            <person name="Hill R.T."/>
        </authorList>
    </citation>
    <scope>NUCLEOTIDE SEQUENCE [LARGE SCALE GENOMIC DNA]</scope>
    <source>
        <strain evidence="5 6">P4T</strain>
    </source>
</reference>
<feature type="transmembrane region" description="Helical" evidence="3">
    <location>
        <begin position="226"/>
        <end position="251"/>
    </location>
</feature>
<evidence type="ECO:0000256" key="1">
    <source>
        <dbReference type="ARBA" id="ARBA00004127"/>
    </source>
</evidence>
<accession>A0ABZ0IVT6</accession>
<dbReference type="PANTHER" id="PTHR43373:SF1">
    <property type="entry name" value="NA(+)_H(+) ANTIPORTER SUBUNIT A"/>
    <property type="match status" value="1"/>
</dbReference>
<feature type="transmembrane region" description="Helical" evidence="3">
    <location>
        <begin position="26"/>
        <end position="44"/>
    </location>
</feature>
<dbReference type="InterPro" id="IPR001750">
    <property type="entry name" value="ND/Mrp_TM"/>
</dbReference>
<feature type="transmembrane region" description="Helical" evidence="3">
    <location>
        <begin position="99"/>
        <end position="128"/>
    </location>
</feature>